<evidence type="ECO:0000256" key="1">
    <source>
        <dbReference type="SAM" id="SignalP"/>
    </source>
</evidence>
<dbReference type="Proteomes" id="UP000774617">
    <property type="component" value="Unassembled WGS sequence"/>
</dbReference>
<evidence type="ECO:0000313" key="2">
    <source>
        <dbReference type="EMBL" id="KAH7057342.1"/>
    </source>
</evidence>
<proteinExistence type="predicted"/>
<organism evidence="2 3">
    <name type="scientific">Macrophomina phaseolina</name>
    <dbReference type="NCBI Taxonomy" id="35725"/>
    <lineage>
        <taxon>Eukaryota</taxon>
        <taxon>Fungi</taxon>
        <taxon>Dikarya</taxon>
        <taxon>Ascomycota</taxon>
        <taxon>Pezizomycotina</taxon>
        <taxon>Dothideomycetes</taxon>
        <taxon>Dothideomycetes incertae sedis</taxon>
        <taxon>Botryosphaeriales</taxon>
        <taxon>Botryosphaeriaceae</taxon>
        <taxon>Macrophomina</taxon>
    </lineage>
</organism>
<reference evidence="2 3" key="1">
    <citation type="journal article" date="2021" name="Nat. Commun.">
        <title>Genetic determinants of endophytism in the Arabidopsis root mycobiome.</title>
        <authorList>
            <person name="Mesny F."/>
            <person name="Miyauchi S."/>
            <person name="Thiergart T."/>
            <person name="Pickel B."/>
            <person name="Atanasova L."/>
            <person name="Karlsson M."/>
            <person name="Huettel B."/>
            <person name="Barry K.W."/>
            <person name="Haridas S."/>
            <person name="Chen C."/>
            <person name="Bauer D."/>
            <person name="Andreopoulos W."/>
            <person name="Pangilinan J."/>
            <person name="LaButti K."/>
            <person name="Riley R."/>
            <person name="Lipzen A."/>
            <person name="Clum A."/>
            <person name="Drula E."/>
            <person name="Henrissat B."/>
            <person name="Kohler A."/>
            <person name="Grigoriev I.V."/>
            <person name="Martin F.M."/>
            <person name="Hacquard S."/>
        </authorList>
    </citation>
    <scope>NUCLEOTIDE SEQUENCE [LARGE SCALE GENOMIC DNA]</scope>
    <source>
        <strain evidence="2 3">MPI-SDFR-AT-0080</strain>
    </source>
</reference>
<dbReference type="EMBL" id="JAGTJR010000007">
    <property type="protein sequence ID" value="KAH7057342.1"/>
    <property type="molecule type" value="Genomic_DNA"/>
</dbReference>
<sequence>MPIRQASVFFFFFFPLAIFQCTFTSKERQKQAHHATTRKKRTAVTFSMRLTRLDRFAKSPASRISIYRDGPSALARDHQASPCLGPALPQDYSSNTARRSPTSCLCPIFESLSKPYAQARTPELLPQTRDFAMIENTSLSLSALALSLDRMGPVGPNAQYGRVYLRRHARLILNRARSSKPRRR</sequence>
<gene>
    <name evidence="2" type="ORF">B0J12DRAFT_775142</name>
</gene>
<name>A0ABQ8GJ85_9PEZI</name>
<feature type="chain" id="PRO_5047440968" description="Secreted protein" evidence="1">
    <location>
        <begin position="25"/>
        <end position="184"/>
    </location>
</feature>
<keyword evidence="1" id="KW-0732">Signal</keyword>
<keyword evidence="3" id="KW-1185">Reference proteome</keyword>
<protein>
    <recommendedName>
        <fullName evidence="4">Secreted protein</fullName>
    </recommendedName>
</protein>
<comment type="caution">
    <text evidence="2">The sequence shown here is derived from an EMBL/GenBank/DDBJ whole genome shotgun (WGS) entry which is preliminary data.</text>
</comment>
<feature type="signal peptide" evidence="1">
    <location>
        <begin position="1"/>
        <end position="24"/>
    </location>
</feature>
<evidence type="ECO:0000313" key="3">
    <source>
        <dbReference type="Proteomes" id="UP000774617"/>
    </source>
</evidence>
<evidence type="ECO:0008006" key="4">
    <source>
        <dbReference type="Google" id="ProtNLM"/>
    </source>
</evidence>
<accession>A0ABQ8GJ85</accession>